<reference evidence="1" key="1">
    <citation type="submission" date="2020-11" db="EMBL/GenBank/DDBJ databases">
        <authorList>
            <consortium name="DOE Joint Genome Institute"/>
            <person name="Ahrendt S."/>
            <person name="Riley R."/>
            <person name="Andreopoulos W."/>
            <person name="Labutti K."/>
            <person name="Pangilinan J."/>
            <person name="Ruiz-Duenas F.J."/>
            <person name="Barrasa J.M."/>
            <person name="Sanchez-Garcia M."/>
            <person name="Camarero S."/>
            <person name="Miyauchi S."/>
            <person name="Serrano A."/>
            <person name="Linde D."/>
            <person name="Babiker R."/>
            <person name="Drula E."/>
            <person name="Ayuso-Fernandez I."/>
            <person name="Pacheco R."/>
            <person name="Padilla G."/>
            <person name="Ferreira P."/>
            <person name="Barriuso J."/>
            <person name="Kellner H."/>
            <person name="Castanera R."/>
            <person name="Alfaro M."/>
            <person name="Ramirez L."/>
            <person name="Pisabarro A.G."/>
            <person name="Kuo A."/>
            <person name="Tritt A."/>
            <person name="Lipzen A."/>
            <person name="He G."/>
            <person name="Yan M."/>
            <person name="Ng V."/>
            <person name="Cullen D."/>
            <person name="Martin F."/>
            <person name="Rosso M.-N."/>
            <person name="Henrissat B."/>
            <person name="Hibbett D."/>
            <person name="Martinez A.T."/>
            <person name="Grigoriev I.V."/>
        </authorList>
    </citation>
    <scope>NUCLEOTIDE SEQUENCE</scope>
    <source>
        <strain evidence="1">AH 40177</strain>
    </source>
</reference>
<sequence>MEKLLFAQLREDKGAETFFYFAEDTTEPVRIIEQVLKRKPVWIPKRFCSVLLNCEVIRTPEQERKRKFKNLDVSGRYREHCSTQSIHTYHVVEAFLDYDAPTMQHYHNHYQFKKAPSETDIEAVPDDEGLLIHELTLSTVYIHEKPQFKMCSRHLAAVEPRCSLTSCIPPSHSSSTESSDANLHQYSSNSATDVHHECKPSSILQEATENCRFWPEERSVCDCSALHVLNLMTQELQHVTAFGKSELNMGRQLALKSMPRDLSFDIWDEDLQKRVEPVLSWTIDDSLTGFKIIIREEGKGEPLHVNIITEEIQAEIITEEVQAEEVIAEEVQAKEVITEDAQAKEVITEDAQAKEVITEEIQTKEVTTEEVQAKEVITEQPIETSIDNSPPPDQNDIEMEENEASLDTPSTPDILLLSTDTRIILRDGLLRGHMYNAQVCWDKEGTLYSPPLSFVVPPIPQCHWKHVTRTACCVLNGSMDPSREQISGYLSSRVRNRSYWSKKL</sequence>
<comment type="caution">
    <text evidence="1">The sequence shown here is derived from an EMBL/GenBank/DDBJ whole genome shotgun (WGS) entry which is preliminary data.</text>
</comment>
<protein>
    <submittedName>
        <fullName evidence="1">Uncharacterized protein</fullName>
    </submittedName>
</protein>
<name>A0A9P5TYA6_9AGAR</name>
<dbReference type="EMBL" id="JADNRY010000250">
    <property type="protein sequence ID" value="KAF9060285.1"/>
    <property type="molecule type" value="Genomic_DNA"/>
</dbReference>
<gene>
    <name evidence="1" type="ORF">BDP27DRAFT_429216</name>
</gene>
<keyword evidence="2" id="KW-1185">Reference proteome</keyword>
<evidence type="ECO:0000313" key="2">
    <source>
        <dbReference type="Proteomes" id="UP000772434"/>
    </source>
</evidence>
<organism evidence="1 2">
    <name type="scientific">Rhodocollybia butyracea</name>
    <dbReference type="NCBI Taxonomy" id="206335"/>
    <lineage>
        <taxon>Eukaryota</taxon>
        <taxon>Fungi</taxon>
        <taxon>Dikarya</taxon>
        <taxon>Basidiomycota</taxon>
        <taxon>Agaricomycotina</taxon>
        <taxon>Agaricomycetes</taxon>
        <taxon>Agaricomycetidae</taxon>
        <taxon>Agaricales</taxon>
        <taxon>Marasmiineae</taxon>
        <taxon>Omphalotaceae</taxon>
        <taxon>Rhodocollybia</taxon>
    </lineage>
</organism>
<dbReference type="AlphaFoldDB" id="A0A9P5TYA6"/>
<dbReference type="Proteomes" id="UP000772434">
    <property type="component" value="Unassembled WGS sequence"/>
</dbReference>
<accession>A0A9P5TYA6</accession>
<dbReference type="OrthoDB" id="2919448at2759"/>
<evidence type="ECO:0000313" key="1">
    <source>
        <dbReference type="EMBL" id="KAF9060285.1"/>
    </source>
</evidence>
<proteinExistence type="predicted"/>